<proteinExistence type="predicted"/>
<keyword evidence="1" id="KW-0238">DNA-binding</keyword>
<feature type="compositionally biased region" description="Basic residues" evidence="3">
    <location>
        <begin position="325"/>
        <end position="335"/>
    </location>
</feature>
<feature type="compositionally biased region" description="Polar residues" evidence="3">
    <location>
        <begin position="375"/>
        <end position="384"/>
    </location>
</feature>
<dbReference type="SUPFAM" id="SSF56349">
    <property type="entry name" value="DNA breaking-rejoining enzymes"/>
    <property type="match status" value="1"/>
</dbReference>
<dbReference type="SUPFAM" id="SSF47823">
    <property type="entry name" value="lambda integrase-like, N-terminal domain"/>
    <property type="match status" value="1"/>
</dbReference>
<dbReference type="OrthoDB" id="9048622at2759"/>
<feature type="compositionally biased region" description="Low complexity" evidence="3">
    <location>
        <begin position="336"/>
        <end position="354"/>
    </location>
</feature>
<feature type="compositionally biased region" description="Low complexity" evidence="3">
    <location>
        <begin position="85"/>
        <end position="126"/>
    </location>
</feature>
<evidence type="ECO:0000256" key="3">
    <source>
        <dbReference type="SAM" id="MobiDB-lite"/>
    </source>
</evidence>
<feature type="compositionally biased region" description="Gly residues" evidence="3">
    <location>
        <begin position="404"/>
        <end position="415"/>
    </location>
</feature>
<organism evidence="4 5">
    <name type="scientific">Xenopus tropicalis</name>
    <name type="common">Western clawed frog</name>
    <name type="synonym">Silurana tropicalis</name>
    <dbReference type="NCBI Taxonomy" id="8364"/>
    <lineage>
        <taxon>Eukaryota</taxon>
        <taxon>Metazoa</taxon>
        <taxon>Chordata</taxon>
        <taxon>Craniata</taxon>
        <taxon>Vertebrata</taxon>
        <taxon>Euteleostomi</taxon>
        <taxon>Amphibia</taxon>
        <taxon>Batrachia</taxon>
        <taxon>Anura</taxon>
        <taxon>Pipoidea</taxon>
        <taxon>Pipidae</taxon>
        <taxon>Xenopodinae</taxon>
        <taxon>Xenopus</taxon>
        <taxon>Silurana</taxon>
    </lineage>
</organism>
<dbReference type="AGR" id="Xenbase:XB-GENE-29096143"/>
<dbReference type="InterPro" id="IPR010998">
    <property type="entry name" value="Integrase_recombinase_N"/>
</dbReference>
<evidence type="ECO:0000313" key="4">
    <source>
        <dbReference type="Proteomes" id="UP000008143"/>
    </source>
</evidence>
<dbReference type="Gene3D" id="1.10.150.130">
    <property type="match status" value="1"/>
</dbReference>
<sequence>MEENRELADLVQRFREAAAQQDPGWLQQQLRDLLVRGEAAPQEARPARRSRPPVRLSPQLGGGPGRRSWRSSTSPHQKKARTRGRAAASRRGSAGAEATEAARAGAAVQGSRQVCGQALPAAPRSAAGGGSGGAAADREHAQAGEEQPRTEHAAGLTRGEAGSSAHPQPGPGGSTGRAEQDGATSGGGGAGTGLERREAAPNPAGGRERRGSGNTAQGHHLEPGSIRGGSPATRQGWGHRESCGGRQHHSRPDEAGGHRQRGGDSRHGQGERHTPQPRSRSRSRERRSRGSQGHRHSQARSRRGDSMAHIEPVGARDHRRESRSRSRCMSHRHSCCRFSSRSSPCGSEGGSRARSPPRDTRPRRSHSGGQRDGQHSSSQQQHLTGSDRMESTVTAQGTDAPRGPGVGAVSGGSTGGSAASMSLSAEAMATSEHRLLEFVKASVVESTWAAYSKAWNEWRQLEEWSGGLGSRQEKRTGLVWYVVWLAEQGKSAAFIDKRMAALAFHFKLGGEEDLTKEFLIKQALKGIRKGKQSRDWRRPISFELLGRMQVALGTCCHSAYEVALFRAAFALAFFGAFRVGEIVCKSKTSFGGLSSQDIRVTDNEVRVWLRKSKTDVLGKGKDIVLFKVDGGMACPVGCMQQFLKVRQEGTGVFLIHEDRTPLTRFQFTSIMKKSLQLSGVSPEKFGTHSFRIGAATEAASLSLGEKMVMQIGRWESKRFRSYIRPGLLV</sequence>
<feature type="compositionally biased region" description="Basic residues" evidence="3">
    <location>
        <begin position="279"/>
        <end position="301"/>
    </location>
</feature>
<evidence type="ECO:0000313" key="5">
    <source>
        <dbReference type="RefSeq" id="XP_031756770.1"/>
    </source>
</evidence>
<reference evidence="5" key="1">
    <citation type="submission" date="2025-08" db="UniProtKB">
        <authorList>
            <consortium name="RefSeq"/>
        </authorList>
    </citation>
    <scope>IDENTIFICATION</scope>
    <source>
        <strain evidence="5">Nigerian</strain>
        <tissue evidence="5">Liver and blood</tissue>
    </source>
</reference>
<feature type="compositionally biased region" description="Basic and acidic residues" evidence="3">
    <location>
        <begin position="136"/>
        <end position="152"/>
    </location>
</feature>
<dbReference type="InterPro" id="IPR052925">
    <property type="entry name" value="Phage_Integrase-like_Recomb"/>
</dbReference>
<evidence type="ECO:0000313" key="6">
    <source>
        <dbReference type="Xenbase" id="XB-GENE-29096143"/>
    </source>
</evidence>
<feature type="compositionally biased region" description="Basic and acidic residues" evidence="3">
    <location>
        <begin position="250"/>
        <end position="274"/>
    </location>
</feature>
<dbReference type="GeneID" id="116410420"/>
<dbReference type="Gene3D" id="1.10.443.10">
    <property type="entry name" value="Intergrase catalytic core"/>
    <property type="match status" value="1"/>
</dbReference>
<accession>A0A8J1JIB5</accession>
<dbReference type="AlphaFoldDB" id="A0A8J1JIB5"/>
<feature type="region of interest" description="Disordered" evidence="3">
    <location>
        <begin position="37"/>
        <end position="419"/>
    </location>
</feature>
<dbReference type="RefSeq" id="XP_031756770.1">
    <property type="nucleotide sequence ID" value="XM_031900910.1"/>
</dbReference>
<keyword evidence="4" id="KW-1185">Reference proteome</keyword>
<dbReference type="Xenbase" id="XB-GENE-29096143">
    <property type="gene designation" value="LOC116410420"/>
</dbReference>
<keyword evidence="2" id="KW-0233">DNA recombination</keyword>
<protein>
    <submittedName>
        <fullName evidence="5">Filaggrin-2-like isoform X1</fullName>
    </submittedName>
</protein>
<dbReference type="GO" id="GO:0003677">
    <property type="term" value="F:DNA binding"/>
    <property type="evidence" value="ECO:0007669"/>
    <property type="project" value="UniProtKB-KW"/>
</dbReference>
<feature type="compositionally biased region" description="Basic and acidic residues" evidence="3">
    <location>
        <begin position="302"/>
        <end position="324"/>
    </location>
</feature>
<dbReference type="InterPro" id="IPR011010">
    <property type="entry name" value="DNA_brk_join_enz"/>
</dbReference>
<evidence type="ECO:0000256" key="2">
    <source>
        <dbReference type="ARBA" id="ARBA00023172"/>
    </source>
</evidence>
<dbReference type="Proteomes" id="UP000008143">
    <property type="component" value="Chromosome 4"/>
</dbReference>
<dbReference type="GO" id="GO:0006310">
    <property type="term" value="P:DNA recombination"/>
    <property type="evidence" value="ECO:0007669"/>
    <property type="project" value="UniProtKB-KW"/>
</dbReference>
<name>A0A8J1JIB5_XENTR</name>
<dbReference type="InterPro" id="IPR013762">
    <property type="entry name" value="Integrase-like_cat_sf"/>
</dbReference>
<evidence type="ECO:0000256" key="1">
    <source>
        <dbReference type="ARBA" id="ARBA00023125"/>
    </source>
</evidence>
<dbReference type="GO" id="GO:0015074">
    <property type="term" value="P:DNA integration"/>
    <property type="evidence" value="ECO:0007669"/>
    <property type="project" value="InterPro"/>
</dbReference>
<dbReference type="PANTHER" id="PTHR34605:SF8">
    <property type="entry name" value="FILAGGRIN-2-LIKE ISOFORM X1"/>
    <property type="match status" value="1"/>
</dbReference>
<dbReference type="PANTHER" id="PTHR34605">
    <property type="entry name" value="PHAGE_INTEGRASE DOMAIN-CONTAINING PROTEIN"/>
    <property type="match status" value="1"/>
</dbReference>
<gene>
    <name evidence="5 6" type="primary">LOC116410420</name>
</gene>
<dbReference type="KEGG" id="xtr:116410420"/>